<evidence type="ECO:0000256" key="4">
    <source>
        <dbReference type="ARBA" id="ARBA00022801"/>
    </source>
</evidence>
<evidence type="ECO:0000256" key="5">
    <source>
        <dbReference type="ARBA" id="ARBA00022833"/>
    </source>
</evidence>
<evidence type="ECO:0000313" key="12">
    <source>
        <dbReference type="Proteomes" id="UP000332933"/>
    </source>
</evidence>
<dbReference type="GO" id="GO:0008270">
    <property type="term" value="F:zinc ion binding"/>
    <property type="evidence" value="ECO:0007669"/>
    <property type="project" value="InterPro"/>
</dbReference>
<gene>
    <name evidence="11" type="primary">Aste57867_860</name>
    <name evidence="10" type="ORF">As57867_000859</name>
    <name evidence="11" type="ORF">ASTE57867_860</name>
</gene>
<dbReference type="PROSITE" id="PS52035">
    <property type="entry name" value="PEPTIDASE_M14"/>
    <property type="match status" value="1"/>
</dbReference>
<dbReference type="PRINTS" id="PR00765">
    <property type="entry name" value="CRBOXYPTASEA"/>
</dbReference>
<dbReference type="InterPro" id="IPR000834">
    <property type="entry name" value="Peptidase_M14"/>
</dbReference>
<dbReference type="SMART" id="SM00631">
    <property type="entry name" value="Zn_pept"/>
    <property type="match status" value="1"/>
</dbReference>
<dbReference type="Pfam" id="PF00246">
    <property type="entry name" value="Peptidase_M14"/>
    <property type="match status" value="1"/>
</dbReference>
<evidence type="ECO:0000313" key="10">
    <source>
        <dbReference type="EMBL" id="KAF0719694.1"/>
    </source>
</evidence>
<evidence type="ECO:0000259" key="9">
    <source>
        <dbReference type="PROSITE" id="PS52035"/>
    </source>
</evidence>
<proteinExistence type="inferred from homology"/>
<comment type="similarity">
    <text evidence="2 7">Belongs to the peptidase M14 family.</text>
</comment>
<keyword evidence="4" id="KW-0378">Hydrolase</keyword>
<feature type="active site" description="Proton donor/acceptor" evidence="7">
    <location>
        <position position="304"/>
    </location>
</feature>
<keyword evidence="5" id="KW-0862">Zinc</keyword>
<dbReference type="EMBL" id="CAADRA010000053">
    <property type="protein sequence ID" value="VFT78084.1"/>
    <property type="molecule type" value="Genomic_DNA"/>
</dbReference>
<evidence type="ECO:0000256" key="8">
    <source>
        <dbReference type="SAM" id="SignalP"/>
    </source>
</evidence>
<dbReference type="SUPFAM" id="SSF53187">
    <property type="entry name" value="Zn-dependent exopeptidases"/>
    <property type="match status" value="1"/>
</dbReference>
<dbReference type="OrthoDB" id="3626597at2759"/>
<comment type="cofactor">
    <cofactor evidence="1">
        <name>Zn(2+)</name>
        <dbReference type="ChEBI" id="CHEBI:29105"/>
    </cofactor>
</comment>
<keyword evidence="8" id="KW-0732">Signal</keyword>
<protein>
    <submittedName>
        <fullName evidence="11">Aste57867_860 protein</fullName>
    </submittedName>
</protein>
<evidence type="ECO:0000256" key="1">
    <source>
        <dbReference type="ARBA" id="ARBA00001947"/>
    </source>
</evidence>
<dbReference type="GO" id="GO:0005615">
    <property type="term" value="C:extracellular space"/>
    <property type="evidence" value="ECO:0007669"/>
    <property type="project" value="TreeGrafter"/>
</dbReference>
<name>A0A485K6D3_9STRA</name>
<dbReference type="EMBL" id="VJMH01000053">
    <property type="protein sequence ID" value="KAF0719694.1"/>
    <property type="molecule type" value="Genomic_DNA"/>
</dbReference>
<keyword evidence="3" id="KW-0645">Protease</keyword>
<dbReference type="PANTHER" id="PTHR11705:SF143">
    <property type="entry name" value="SLL0236 PROTEIN"/>
    <property type="match status" value="1"/>
</dbReference>
<organism evidence="11 12">
    <name type="scientific">Aphanomyces stellatus</name>
    <dbReference type="NCBI Taxonomy" id="120398"/>
    <lineage>
        <taxon>Eukaryota</taxon>
        <taxon>Sar</taxon>
        <taxon>Stramenopiles</taxon>
        <taxon>Oomycota</taxon>
        <taxon>Saprolegniomycetes</taxon>
        <taxon>Saprolegniales</taxon>
        <taxon>Verrucalvaceae</taxon>
        <taxon>Aphanomyces</taxon>
    </lineage>
</organism>
<evidence type="ECO:0000256" key="3">
    <source>
        <dbReference type="ARBA" id="ARBA00022670"/>
    </source>
</evidence>
<accession>A0A485K6D3</accession>
<dbReference type="PANTHER" id="PTHR11705">
    <property type="entry name" value="PROTEASE FAMILY M14 CARBOXYPEPTIDASE A,B"/>
    <property type="match status" value="1"/>
</dbReference>
<keyword evidence="12" id="KW-1185">Reference proteome</keyword>
<feature type="signal peptide" evidence="8">
    <location>
        <begin position="1"/>
        <end position="19"/>
    </location>
</feature>
<sequence>MKLTTGILSLLATISYGFSSPSQDANDDIAVNLACHKAHNTYLRHDVTPGQYTSSDFFKCFRTADQVEALLDRFVAQNPTRFQKTVIGTTVLGAPIPAYTLSTGNKTKRGLYIQSQLHAREWAAVSSHVYALAAFLDDMSLGKPGPYDLYDLVNVPLVNIDGYHVSWETNRLQRENIRGVDLNRQWPTPMVNPHPVPMGSEDWPGPTPFSEPETQAIRDFVQRHRDGLDGFLGVHTYGGDVMYPFGDTLEVHHDEYKYRVLTSNVVQAIGGDYITMNSWGMYLAYGCFQDWIAREFKKPVLTIEMAGQDFIVAASTIAMRGQELYRAIQAFAPQVEQFLTSPGAPLAS</sequence>
<evidence type="ECO:0000256" key="7">
    <source>
        <dbReference type="PROSITE-ProRule" id="PRU01379"/>
    </source>
</evidence>
<feature type="domain" description="Peptidase M14" evidence="9">
    <location>
        <begin position="60"/>
        <end position="335"/>
    </location>
</feature>
<keyword evidence="6" id="KW-0482">Metalloprotease</keyword>
<evidence type="ECO:0000256" key="2">
    <source>
        <dbReference type="ARBA" id="ARBA00005988"/>
    </source>
</evidence>
<dbReference type="Proteomes" id="UP000332933">
    <property type="component" value="Unassembled WGS sequence"/>
</dbReference>
<evidence type="ECO:0000256" key="6">
    <source>
        <dbReference type="ARBA" id="ARBA00023049"/>
    </source>
</evidence>
<dbReference type="GO" id="GO:0006508">
    <property type="term" value="P:proteolysis"/>
    <property type="evidence" value="ECO:0007669"/>
    <property type="project" value="UniProtKB-KW"/>
</dbReference>
<reference evidence="11 12" key="1">
    <citation type="submission" date="2019-03" db="EMBL/GenBank/DDBJ databases">
        <authorList>
            <person name="Gaulin E."/>
            <person name="Dumas B."/>
        </authorList>
    </citation>
    <scope>NUCLEOTIDE SEQUENCE [LARGE SCALE GENOMIC DNA]</scope>
    <source>
        <strain evidence="11">CBS 568.67</strain>
    </source>
</reference>
<dbReference type="GO" id="GO:0004181">
    <property type="term" value="F:metallocarboxypeptidase activity"/>
    <property type="evidence" value="ECO:0007669"/>
    <property type="project" value="InterPro"/>
</dbReference>
<reference evidence="10" key="2">
    <citation type="submission" date="2019-06" db="EMBL/GenBank/DDBJ databases">
        <title>Genomics analysis of Aphanomyces spp. identifies a new class of oomycete effector associated with host adaptation.</title>
        <authorList>
            <person name="Gaulin E."/>
        </authorList>
    </citation>
    <scope>NUCLEOTIDE SEQUENCE</scope>
    <source>
        <strain evidence="10">CBS 578.67</strain>
    </source>
</reference>
<feature type="chain" id="PRO_5033828549" evidence="8">
    <location>
        <begin position="20"/>
        <end position="348"/>
    </location>
</feature>
<dbReference type="AlphaFoldDB" id="A0A485K6D3"/>
<evidence type="ECO:0000313" key="11">
    <source>
        <dbReference type="EMBL" id="VFT78084.1"/>
    </source>
</evidence>
<dbReference type="Gene3D" id="3.40.630.10">
    <property type="entry name" value="Zn peptidases"/>
    <property type="match status" value="1"/>
</dbReference>